<sequence length="184" mass="20812">MLEVREEVRQLAEPLAEDSGFEVVDVEQVFLGRHRVIRVLLDKPGGITVGDCARFSRRLSDCLDMNQTVTGSYQLEVSSPGIERPLRTLEAVQRFSGQRVALATREPREGRRHYEGMLLGAEDARVGVRTDDGVDHWFEWAEVKAARLVVDPWARLRKLPGQNGPSGRRRREVRAQERPRGGEG</sequence>
<accession>A0A538SGT3</accession>
<comment type="function">
    <text evidence="3">Required for maturation of 30S ribosomal subunits.</text>
</comment>
<evidence type="ECO:0000256" key="4">
    <source>
        <dbReference type="SAM" id="MobiDB-lite"/>
    </source>
</evidence>
<dbReference type="InterPro" id="IPR028989">
    <property type="entry name" value="RimP_N"/>
</dbReference>
<evidence type="ECO:0000256" key="2">
    <source>
        <dbReference type="ARBA" id="ARBA00022517"/>
    </source>
</evidence>
<keyword evidence="2 3" id="KW-0690">Ribosome biogenesis</keyword>
<dbReference type="InterPro" id="IPR036847">
    <property type="entry name" value="RimP_C_sf"/>
</dbReference>
<dbReference type="HAMAP" id="MF_01077">
    <property type="entry name" value="RimP"/>
    <property type="match status" value="1"/>
</dbReference>
<dbReference type="SUPFAM" id="SSF75420">
    <property type="entry name" value="YhbC-like, N-terminal domain"/>
    <property type="match status" value="1"/>
</dbReference>
<dbReference type="InterPro" id="IPR003728">
    <property type="entry name" value="Ribosome_maturation_RimP"/>
</dbReference>
<evidence type="ECO:0000259" key="5">
    <source>
        <dbReference type="Pfam" id="PF02576"/>
    </source>
</evidence>
<evidence type="ECO:0000256" key="3">
    <source>
        <dbReference type="HAMAP-Rule" id="MF_01077"/>
    </source>
</evidence>
<feature type="domain" description="Ribosome maturation factor RimP N-terminal" evidence="5">
    <location>
        <begin position="12"/>
        <end position="83"/>
    </location>
</feature>
<comment type="similarity">
    <text evidence="3">Belongs to the RimP family.</text>
</comment>
<dbReference type="Pfam" id="PF02576">
    <property type="entry name" value="RimP_N"/>
    <property type="match status" value="1"/>
</dbReference>
<dbReference type="Proteomes" id="UP000320184">
    <property type="component" value="Unassembled WGS sequence"/>
</dbReference>
<dbReference type="PANTHER" id="PTHR33867">
    <property type="entry name" value="RIBOSOME MATURATION FACTOR RIMP"/>
    <property type="match status" value="1"/>
</dbReference>
<dbReference type="InterPro" id="IPR035956">
    <property type="entry name" value="RimP_N_sf"/>
</dbReference>
<dbReference type="Gene3D" id="3.30.300.70">
    <property type="entry name" value="RimP-like superfamily, N-terminal"/>
    <property type="match status" value="1"/>
</dbReference>
<gene>
    <name evidence="3" type="primary">rimP</name>
    <name evidence="6" type="ORF">E6K73_07540</name>
</gene>
<evidence type="ECO:0000313" key="7">
    <source>
        <dbReference type="Proteomes" id="UP000320184"/>
    </source>
</evidence>
<dbReference type="PANTHER" id="PTHR33867:SF1">
    <property type="entry name" value="RIBOSOME MATURATION FACTOR RIMP"/>
    <property type="match status" value="1"/>
</dbReference>
<evidence type="ECO:0000313" key="6">
    <source>
        <dbReference type="EMBL" id="TMQ50578.1"/>
    </source>
</evidence>
<comment type="subcellular location">
    <subcellularLocation>
        <location evidence="3">Cytoplasm</location>
    </subcellularLocation>
</comment>
<dbReference type="CDD" id="cd01734">
    <property type="entry name" value="YlxS_C"/>
    <property type="match status" value="1"/>
</dbReference>
<protein>
    <recommendedName>
        <fullName evidence="3">Ribosome maturation factor RimP</fullName>
    </recommendedName>
</protein>
<dbReference type="GO" id="GO:0005829">
    <property type="term" value="C:cytosol"/>
    <property type="evidence" value="ECO:0007669"/>
    <property type="project" value="TreeGrafter"/>
</dbReference>
<evidence type="ECO:0000256" key="1">
    <source>
        <dbReference type="ARBA" id="ARBA00022490"/>
    </source>
</evidence>
<dbReference type="FunFam" id="3.30.300.70:FF:000001">
    <property type="entry name" value="Ribosome maturation factor RimP"/>
    <property type="match status" value="1"/>
</dbReference>
<comment type="caution">
    <text evidence="6">The sequence shown here is derived from an EMBL/GenBank/DDBJ whole genome shotgun (WGS) entry which is preliminary data.</text>
</comment>
<feature type="region of interest" description="Disordered" evidence="4">
    <location>
        <begin position="157"/>
        <end position="184"/>
    </location>
</feature>
<dbReference type="SUPFAM" id="SSF74942">
    <property type="entry name" value="YhbC-like, C-terminal domain"/>
    <property type="match status" value="1"/>
</dbReference>
<dbReference type="GO" id="GO:0006412">
    <property type="term" value="P:translation"/>
    <property type="evidence" value="ECO:0007669"/>
    <property type="project" value="TreeGrafter"/>
</dbReference>
<dbReference type="AlphaFoldDB" id="A0A538SGT3"/>
<keyword evidence="1 3" id="KW-0963">Cytoplasm</keyword>
<proteinExistence type="inferred from homology"/>
<organism evidence="6 7">
    <name type="scientific">Eiseniibacteriota bacterium</name>
    <dbReference type="NCBI Taxonomy" id="2212470"/>
    <lineage>
        <taxon>Bacteria</taxon>
        <taxon>Candidatus Eiseniibacteriota</taxon>
    </lineage>
</organism>
<reference evidence="6 7" key="1">
    <citation type="journal article" date="2019" name="Nat. Microbiol.">
        <title>Mediterranean grassland soil C-N compound turnover is dependent on rainfall and depth, and is mediated by genomically divergent microorganisms.</title>
        <authorList>
            <person name="Diamond S."/>
            <person name="Andeer P.F."/>
            <person name="Li Z."/>
            <person name="Crits-Christoph A."/>
            <person name="Burstein D."/>
            <person name="Anantharaman K."/>
            <person name="Lane K.R."/>
            <person name="Thomas B.C."/>
            <person name="Pan C."/>
            <person name="Northen T.R."/>
            <person name="Banfield J.F."/>
        </authorList>
    </citation>
    <scope>NUCLEOTIDE SEQUENCE [LARGE SCALE GENOMIC DNA]</scope>
    <source>
        <strain evidence="6">WS_3</strain>
    </source>
</reference>
<dbReference type="GO" id="GO:0000028">
    <property type="term" value="P:ribosomal small subunit assembly"/>
    <property type="evidence" value="ECO:0007669"/>
    <property type="project" value="TreeGrafter"/>
</dbReference>
<name>A0A538SGT3_UNCEI</name>
<dbReference type="EMBL" id="VBOT01000096">
    <property type="protein sequence ID" value="TMQ50578.1"/>
    <property type="molecule type" value="Genomic_DNA"/>
</dbReference>
<dbReference type="InterPro" id="IPR028998">
    <property type="entry name" value="RimP_C"/>
</dbReference>
<feature type="compositionally biased region" description="Basic and acidic residues" evidence="4">
    <location>
        <begin position="173"/>
        <end position="184"/>
    </location>
</feature>